<keyword evidence="2" id="KW-1185">Reference proteome</keyword>
<organism evidence="1 2">
    <name type="scientific">Lignipirellula cremea</name>
    <dbReference type="NCBI Taxonomy" id="2528010"/>
    <lineage>
        <taxon>Bacteria</taxon>
        <taxon>Pseudomonadati</taxon>
        <taxon>Planctomycetota</taxon>
        <taxon>Planctomycetia</taxon>
        <taxon>Pirellulales</taxon>
        <taxon>Pirellulaceae</taxon>
        <taxon>Lignipirellula</taxon>
    </lineage>
</organism>
<reference evidence="1 2" key="1">
    <citation type="submission" date="2019-02" db="EMBL/GenBank/DDBJ databases">
        <title>Deep-cultivation of Planctomycetes and their phenomic and genomic characterization uncovers novel biology.</title>
        <authorList>
            <person name="Wiegand S."/>
            <person name="Jogler M."/>
            <person name="Boedeker C."/>
            <person name="Pinto D."/>
            <person name="Vollmers J."/>
            <person name="Rivas-Marin E."/>
            <person name="Kohn T."/>
            <person name="Peeters S.H."/>
            <person name="Heuer A."/>
            <person name="Rast P."/>
            <person name="Oberbeckmann S."/>
            <person name="Bunk B."/>
            <person name="Jeske O."/>
            <person name="Meyerdierks A."/>
            <person name="Storesund J.E."/>
            <person name="Kallscheuer N."/>
            <person name="Luecker S."/>
            <person name="Lage O.M."/>
            <person name="Pohl T."/>
            <person name="Merkel B.J."/>
            <person name="Hornburger P."/>
            <person name="Mueller R.-W."/>
            <person name="Bruemmer F."/>
            <person name="Labrenz M."/>
            <person name="Spormann A.M."/>
            <person name="Op den Camp H."/>
            <person name="Overmann J."/>
            <person name="Amann R."/>
            <person name="Jetten M.S.M."/>
            <person name="Mascher T."/>
            <person name="Medema M.H."/>
            <person name="Devos D.P."/>
            <person name="Kaster A.-K."/>
            <person name="Ovreas L."/>
            <person name="Rohde M."/>
            <person name="Galperin M.Y."/>
            <person name="Jogler C."/>
        </authorList>
    </citation>
    <scope>NUCLEOTIDE SEQUENCE [LARGE SCALE GENOMIC DNA]</scope>
    <source>
        <strain evidence="1 2">Pla85_3_4</strain>
    </source>
</reference>
<evidence type="ECO:0000313" key="1">
    <source>
        <dbReference type="EMBL" id="QDU93330.1"/>
    </source>
</evidence>
<sequence length="295" mass="32642">MELVWKPSAMATCLTASADLRRGAVLQDQELAAALSPLANNLQGLIEESGAPAERCWDCLTVMLSEKRPPRDAALAALARFVGRNPQTDQLASDMSSVLHQMRRTFFDTRPQIEEELAIRVGPLQQQWNARGNGLLRAIGRLTDDSLLVERATIIMTYPLRGGGGRPYPWFNALSIEAVLTNPNDALPEVLRLGWLIGQLNFSLPAISEAIHPDRLQSVSELAMLPALLTAGEEVDLSSWHPRLAELALQLWRIETPGVENPLDILTTWWETYQDGRPPWRVALTALDQMLAADA</sequence>
<protein>
    <submittedName>
        <fullName evidence="1">Uncharacterized protein</fullName>
    </submittedName>
</protein>
<evidence type="ECO:0000313" key="2">
    <source>
        <dbReference type="Proteomes" id="UP000317648"/>
    </source>
</evidence>
<dbReference type="RefSeq" id="WP_145050044.1">
    <property type="nucleotide sequence ID" value="NZ_CP036433.1"/>
</dbReference>
<dbReference type="EMBL" id="CP036433">
    <property type="protein sequence ID" value="QDU93330.1"/>
    <property type="molecule type" value="Genomic_DNA"/>
</dbReference>
<dbReference type="OrthoDB" id="282164at2"/>
<accession>A0A518DNC0</accession>
<dbReference type="AlphaFoldDB" id="A0A518DNC0"/>
<name>A0A518DNC0_9BACT</name>
<gene>
    <name evidence="1" type="ORF">Pla8534_11100</name>
</gene>
<dbReference type="KEGG" id="lcre:Pla8534_11100"/>
<proteinExistence type="predicted"/>
<dbReference type="Proteomes" id="UP000317648">
    <property type="component" value="Chromosome"/>
</dbReference>